<feature type="region of interest" description="Disordered" evidence="1">
    <location>
        <begin position="1"/>
        <end position="30"/>
    </location>
</feature>
<dbReference type="AlphaFoldDB" id="A0A645CMD2"/>
<feature type="compositionally biased region" description="Polar residues" evidence="1">
    <location>
        <begin position="1"/>
        <end position="19"/>
    </location>
</feature>
<comment type="caution">
    <text evidence="2">The sequence shown here is derived from an EMBL/GenBank/DDBJ whole genome shotgun (WGS) entry which is preliminary data.</text>
</comment>
<protein>
    <submittedName>
        <fullName evidence="2">Uncharacterized protein</fullName>
    </submittedName>
</protein>
<name>A0A645CMD2_9ZZZZ</name>
<reference evidence="2" key="1">
    <citation type="submission" date="2019-08" db="EMBL/GenBank/DDBJ databases">
        <authorList>
            <person name="Kucharzyk K."/>
            <person name="Murdoch R.W."/>
            <person name="Higgins S."/>
            <person name="Loffler F."/>
        </authorList>
    </citation>
    <scope>NUCLEOTIDE SEQUENCE</scope>
</reference>
<evidence type="ECO:0000256" key="1">
    <source>
        <dbReference type="SAM" id="MobiDB-lite"/>
    </source>
</evidence>
<evidence type="ECO:0000313" key="2">
    <source>
        <dbReference type="EMBL" id="MPM77932.1"/>
    </source>
</evidence>
<proteinExistence type="predicted"/>
<dbReference type="EMBL" id="VSSQ01028280">
    <property type="protein sequence ID" value="MPM77932.1"/>
    <property type="molecule type" value="Genomic_DNA"/>
</dbReference>
<gene>
    <name evidence="2" type="ORF">SDC9_124942</name>
</gene>
<accession>A0A645CMD2</accession>
<organism evidence="2">
    <name type="scientific">bioreactor metagenome</name>
    <dbReference type="NCBI Taxonomy" id="1076179"/>
    <lineage>
        <taxon>unclassified sequences</taxon>
        <taxon>metagenomes</taxon>
        <taxon>ecological metagenomes</taxon>
    </lineage>
</organism>
<sequence length="132" mass="14341">MVLPSRQTGGTHMQKSPGSQPAGKEGRSTSFVCSRARAAAIDGGGDPGGETCQFSADTDLGERREMHMIIYQARAHKTSGCIDGLAKSAIFCDINDFSVVDDHIGLFVAFIRRIDDRTVSDDQIDQFIPSRY</sequence>